<accession>A0A0C9Y0W2</accession>
<evidence type="ECO:0000313" key="3">
    <source>
        <dbReference type="Proteomes" id="UP000054477"/>
    </source>
</evidence>
<dbReference type="Proteomes" id="UP000054477">
    <property type="component" value="Unassembled WGS sequence"/>
</dbReference>
<proteinExistence type="predicted"/>
<dbReference type="HOGENOM" id="CLU_032069_0_0_1"/>
<reference evidence="2 3" key="1">
    <citation type="submission" date="2014-04" db="EMBL/GenBank/DDBJ databases">
        <authorList>
            <consortium name="DOE Joint Genome Institute"/>
            <person name="Kuo A."/>
            <person name="Kohler A."/>
            <person name="Nagy L.G."/>
            <person name="Floudas D."/>
            <person name="Copeland A."/>
            <person name="Barry K.W."/>
            <person name="Cichocki N."/>
            <person name="Veneault-Fourrey C."/>
            <person name="LaButti K."/>
            <person name="Lindquist E.A."/>
            <person name="Lipzen A."/>
            <person name="Lundell T."/>
            <person name="Morin E."/>
            <person name="Murat C."/>
            <person name="Sun H."/>
            <person name="Tunlid A."/>
            <person name="Henrissat B."/>
            <person name="Grigoriev I.V."/>
            <person name="Hibbett D.S."/>
            <person name="Martin F."/>
            <person name="Nordberg H.P."/>
            <person name="Cantor M.N."/>
            <person name="Hua S.X."/>
        </authorList>
    </citation>
    <scope>NUCLEOTIDE SEQUENCE [LARGE SCALE GENOMIC DNA]</scope>
    <source>
        <strain evidence="2 3">LaAM-08-1</strain>
    </source>
</reference>
<dbReference type="AlphaFoldDB" id="A0A0C9Y0W2"/>
<reference evidence="3" key="2">
    <citation type="submission" date="2015-01" db="EMBL/GenBank/DDBJ databases">
        <title>Evolutionary Origins and Diversification of the Mycorrhizal Mutualists.</title>
        <authorList>
            <consortium name="DOE Joint Genome Institute"/>
            <consortium name="Mycorrhizal Genomics Consortium"/>
            <person name="Kohler A."/>
            <person name="Kuo A."/>
            <person name="Nagy L.G."/>
            <person name="Floudas D."/>
            <person name="Copeland A."/>
            <person name="Barry K.W."/>
            <person name="Cichocki N."/>
            <person name="Veneault-Fourrey C."/>
            <person name="LaButti K."/>
            <person name="Lindquist E.A."/>
            <person name="Lipzen A."/>
            <person name="Lundell T."/>
            <person name="Morin E."/>
            <person name="Murat C."/>
            <person name="Riley R."/>
            <person name="Ohm R."/>
            <person name="Sun H."/>
            <person name="Tunlid A."/>
            <person name="Henrissat B."/>
            <person name="Grigoriev I.V."/>
            <person name="Hibbett D.S."/>
            <person name="Martin F."/>
        </authorList>
    </citation>
    <scope>NUCLEOTIDE SEQUENCE [LARGE SCALE GENOMIC DNA]</scope>
    <source>
        <strain evidence="3">LaAM-08-1</strain>
    </source>
</reference>
<protein>
    <recommendedName>
        <fullName evidence="4">Apolipoprotein N-acyltransferase</fullName>
    </recommendedName>
</protein>
<feature type="transmembrane region" description="Helical" evidence="1">
    <location>
        <begin position="99"/>
        <end position="121"/>
    </location>
</feature>
<dbReference type="STRING" id="1095629.A0A0C9Y0W2"/>
<organism evidence="2 3">
    <name type="scientific">Laccaria amethystina LaAM-08-1</name>
    <dbReference type="NCBI Taxonomy" id="1095629"/>
    <lineage>
        <taxon>Eukaryota</taxon>
        <taxon>Fungi</taxon>
        <taxon>Dikarya</taxon>
        <taxon>Basidiomycota</taxon>
        <taxon>Agaricomycotina</taxon>
        <taxon>Agaricomycetes</taxon>
        <taxon>Agaricomycetidae</taxon>
        <taxon>Agaricales</taxon>
        <taxon>Agaricineae</taxon>
        <taxon>Hydnangiaceae</taxon>
        <taxon>Laccaria</taxon>
    </lineage>
</organism>
<keyword evidence="1" id="KW-0472">Membrane</keyword>
<feature type="transmembrane region" description="Helical" evidence="1">
    <location>
        <begin position="59"/>
        <end position="78"/>
    </location>
</feature>
<keyword evidence="1" id="KW-0812">Transmembrane</keyword>
<evidence type="ECO:0000256" key="1">
    <source>
        <dbReference type="SAM" id="Phobius"/>
    </source>
</evidence>
<sequence>MRLNSSWAQITLFPALWATLWCTVAYINPLGHLSTWSLNDGSGAYRWLVPFFGPVSQDWVVAAWAVVCSQAVGAWFIFESPTLLPVDEHAASLSDVQSILSSHAPSILLLALMSLSIPSFLLDNFPLPVSTISTSTPLTVGCVLPPFQRYQHHSLTLDDYISESKKLQNSAKFLLWPEGAVSFNSEAERDAGFEQVRRSITSYVGVSFEETFTDPRDPNGSTGSKRTGIAVMSNSSASPYLFYYKRHLVPIAESFSLTHSPLPPGLFDAVLSHPKDVSPSKWAPGPNHTRSVPLTTSICLDFAAASPFSDLKSRPALVLAPARTWDLSVGYAMWLQARQRAEEIGTIVLWCDGGKGGVSGVAGGGYSEIAQVGTGSWTKTVGIPYPFNDRRTFFAQFGDIALLLFWGFVFGKYSLGPFLYFSALKSVLWIWTQVGRLRGTSSKAVSQREEAVRDSSPLLVDL</sequence>
<dbReference type="EMBL" id="KN838547">
    <property type="protein sequence ID" value="KIK07494.1"/>
    <property type="molecule type" value="Genomic_DNA"/>
</dbReference>
<gene>
    <name evidence="2" type="ORF">K443DRAFT_87297</name>
</gene>
<dbReference type="InterPro" id="IPR036526">
    <property type="entry name" value="C-N_Hydrolase_sf"/>
</dbReference>
<keyword evidence="3" id="KW-1185">Reference proteome</keyword>
<dbReference type="OrthoDB" id="2626014at2759"/>
<keyword evidence="1" id="KW-1133">Transmembrane helix</keyword>
<dbReference type="Gene3D" id="3.60.110.10">
    <property type="entry name" value="Carbon-nitrogen hydrolase"/>
    <property type="match status" value="1"/>
</dbReference>
<evidence type="ECO:0000313" key="2">
    <source>
        <dbReference type="EMBL" id="KIK07494.1"/>
    </source>
</evidence>
<dbReference type="SUPFAM" id="SSF56317">
    <property type="entry name" value="Carbon-nitrogen hydrolase"/>
    <property type="match status" value="1"/>
</dbReference>
<evidence type="ECO:0008006" key="4">
    <source>
        <dbReference type="Google" id="ProtNLM"/>
    </source>
</evidence>
<name>A0A0C9Y0W2_9AGAR</name>